<proteinExistence type="predicted"/>
<gene>
    <name evidence="2" type="ORF">GQ607_002222</name>
</gene>
<evidence type="ECO:0000313" key="3">
    <source>
        <dbReference type="Proteomes" id="UP000434172"/>
    </source>
</evidence>
<reference evidence="2 3" key="1">
    <citation type="submission" date="2019-12" db="EMBL/GenBank/DDBJ databases">
        <title>A genome sequence resource for the geographically widespread anthracnose pathogen Colletotrichum asianum.</title>
        <authorList>
            <person name="Meng Y."/>
        </authorList>
    </citation>
    <scope>NUCLEOTIDE SEQUENCE [LARGE SCALE GENOMIC DNA]</scope>
    <source>
        <strain evidence="2 3">ICMP 18580</strain>
    </source>
</reference>
<keyword evidence="3" id="KW-1185">Reference proteome</keyword>
<dbReference type="Proteomes" id="UP000434172">
    <property type="component" value="Unassembled WGS sequence"/>
</dbReference>
<name>A0A8H3WLP2_9PEZI</name>
<accession>A0A8H3WLP2</accession>
<dbReference type="AlphaFoldDB" id="A0A8H3WLP2"/>
<organism evidence="2 3">
    <name type="scientific">Colletotrichum asianum</name>
    <dbReference type="NCBI Taxonomy" id="702518"/>
    <lineage>
        <taxon>Eukaryota</taxon>
        <taxon>Fungi</taxon>
        <taxon>Dikarya</taxon>
        <taxon>Ascomycota</taxon>
        <taxon>Pezizomycotina</taxon>
        <taxon>Sordariomycetes</taxon>
        <taxon>Hypocreomycetidae</taxon>
        <taxon>Glomerellales</taxon>
        <taxon>Glomerellaceae</taxon>
        <taxon>Colletotrichum</taxon>
        <taxon>Colletotrichum gloeosporioides species complex</taxon>
    </lineage>
</organism>
<sequence length="36" mass="3961">MSSRGTSTQVASHRTTTPRPSGRMLVGDRFRNGRCP</sequence>
<evidence type="ECO:0000313" key="2">
    <source>
        <dbReference type="EMBL" id="KAF0330343.1"/>
    </source>
</evidence>
<evidence type="ECO:0000256" key="1">
    <source>
        <dbReference type="SAM" id="MobiDB-lite"/>
    </source>
</evidence>
<feature type="compositionally biased region" description="Basic and acidic residues" evidence="1">
    <location>
        <begin position="26"/>
        <end position="36"/>
    </location>
</feature>
<protein>
    <submittedName>
        <fullName evidence="2">Uncharacterized protein</fullName>
    </submittedName>
</protein>
<feature type="compositionally biased region" description="Polar residues" evidence="1">
    <location>
        <begin position="1"/>
        <end position="19"/>
    </location>
</feature>
<dbReference type="EMBL" id="WOWK01000007">
    <property type="protein sequence ID" value="KAF0330343.1"/>
    <property type="molecule type" value="Genomic_DNA"/>
</dbReference>
<feature type="region of interest" description="Disordered" evidence="1">
    <location>
        <begin position="1"/>
        <end position="36"/>
    </location>
</feature>
<comment type="caution">
    <text evidence="2">The sequence shown here is derived from an EMBL/GenBank/DDBJ whole genome shotgun (WGS) entry which is preliminary data.</text>
</comment>